<feature type="compositionally biased region" description="Polar residues" evidence="1">
    <location>
        <begin position="106"/>
        <end position="115"/>
    </location>
</feature>
<dbReference type="Proteomes" id="UP000737018">
    <property type="component" value="Unassembled WGS sequence"/>
</dbReference>
<evidence type="ECO:0000313" key="3">
    <source>
        <dbReference type="Proteomes" id="UP000737018"/>
    </source>
</evidence>
<proteinExistence type="predicted"/>
<sequence>MDQQSCDGAQQLHDQQHSLGSTHDLWVDRQRSDELLELHLPSDRAKQDGWVPSSHAPSMAQHPESMVEIHPRPTTPASTGSKDIEHLRGSLAIRPLRNITGPTRKGASSSGNLSEKVSHRRDNRGFDSRDPFAAQAHPNSIIHGELHLGVSHEADASAIAGTCHHPSTESSDAQRGIEAGGMEMDDIQEGLCPGMDILQAFHQVQLSHYFREASQVADLLAKMGSSQREDFVYYVSPPLTLLDGLAFDCASSSAPNVIRNFETIVSFDTRYLAG</sequence>
<organism evidence="2 3">
    <name type="scientific">Castanea mollissima</name>
    <name type="common">Chinese chestnut</name>
    <dbReference type="NCBI Taxonomy" id="60419"/>
    <lineage>
        <taxon>Eukaryota</taxon>
        <taxon>Viridiplantae</taxon>
        <taxon>Streptophyta</taxon>
        <taxon>Embryophyta</taxon>
        <taxon>Tracheophyta</taxon>
        <taxon>Spermatophyta</taxon>
        <taxon>Magnoliopsida</taxon>
        <taxon>eudicotyledons</taxon>
        <taxon>Gunneridae</taxon>
        <taxon>Pentapetalae</taxon>
        <taxon>rosids</taxon>
        <taxon>fabids</taxon>
        <taxon>Fagales</taxon>
        <taxon>Fagaceae</taxon>
        <taxon>Castanea</taxon>
    </lineage>
</organism>
<feature type="region of interest" description="Disordered" evidence="1">
    <location>
        <begin position="45"/>
        <end position="65"/>
    </location>
</feature>
<accession>A0A8J4QA58</accession>
<evidence type="ECO:0000256" key="1">
    <source>
        <dbReference type="SAM" id="MobiDB-lite"/>
    </source>
</evidence>
<gene>
    <name evidence="2" type="ORF">CMV_024810</name>
</gene>
<dbReference type="OrthoDB" id="10547693at2759"/>
<dbReference type="AlphaFoldDB" id="A0A8J4QA58"/>
<keyword evidence="3" id="KW-1185">Reference proteome</keyword>
<comment type="caution">
    <text evidence="2">The sequence shown here is derived from an EMBL/GenBank/DDBJ whole genome shotgun (WGS) entry which is preliminary data.</text>
</comment>
<dbReference type="EMBL" id="JRKL02006194">
    <property type="protein sequence ID" value="KAF3949305.1"/>
    <property type="molecule type" value="Genomic_DNA"/>
</dbReference>
<feature type="region of interest" description="Disordered" evidence="1">
    <location>
        <begin position="96"/>
        <end position="126"/>
    </location>
</feature>
<reference evidence="2" key="1">
    <citation type="submission" date="2020-03" db="EMBL/GenBank/DDBJ databases">
        <title>Castanea mollissima Vanexum genome sequencing.</title>
        <authorList>
            <person name="Staton M."/>
        </authorList>
    </citation>
    <scope>NUCLEOTIDE SEQUENCE</scope>
    <source>
        <tissue evidence="2">Leaf</tissue>
    </source>
</reference>
<evidence type="ECO:0000313" key="2">
    <source>
        <dbReference type="EMBL" id="KAF3949305.1"/>
    </source>
</evidence>
<name>A0A8J4QA58_9ROSI</name>
<protein>
    <submittedName>
        <fullName evidence="2">Uncharacterized protein</fullName>
    </submittedName>
</protein>